<gene>
    <name evidence="1" type="ORF">EZS28_052100</name>
</gene>
<protein>
    <submittedName>
        <fullName evidence="1">Uncharacterized protein</fullName>
    </submittedName>
</protein>
<dbReference type="AlphaFoldDB" id="A0A5J4SLT6"/>
<feature type="non-terminal residue" evidence="1">
    <location>
        <position position="154"/>
    </location>
</feature>
<evidence type="ECO:0000313" key="1">
    <source>
        <dbReference type="EMBL" id="KAA6346313.1"/>
    </source>
</evidence>
<comment type="caution">
    <text evidence="1">The sequence shown here is derived from an EMBL/GenBank/DDBJ whole genome shotgun (WGS) entry which is preliminary data.</text>
</comment>
<dbReference type="EMBL" id="SNRW01040136">
    <property type="protein sequence ID" value="KAA6346313.1"/>
    <property type="molecule type" value="Genomic_DNA"/>
</dbReference>
<proteinExistence type="predicted"/>
<name>A0A5J4SLT6_9EUKA</name>
<dbReference type="Proteomes" id="UP000324800">
    <property type="component" value="Unassembled WGS sequence"/>
</dbReference>
<organism evidence="1 2">
    <name type="scientific">Streblomastix strix</name>
    <dbReference type="NCBI Taxonomy" id="222440"/>
    <lineage>
        <taxon>Eukaryota</taxon>
        <taxon>Metamonada</taxon>
        <taxon>Preaxostyla</taxon>
        <taxon>Oxymonadida</taxon>
        <taxon>Streblomastigidae</taxon>
        <taxon>Streblomastix</taxon>
    </lineage>
</organism>
<sequence>MEDIASQSTINSYRDIVISQISQIVTLIAQGMKLNPLNDNAIFVADKYTSDIFRNTSYILNIDYQKNVLTELMNLLVNIERRLQYGTHGREQIEPSGDPFVDSYNLPRLQGSDTQIDEIMMANTECLYTVDVYDDFQKLCDVEDRIGPYITIPF</sequence>
<accession>A0A5J4SLT6</accession>
<reference evidence="1 2" key="1">
    <citation type="submission" date="2019-03" db="EMBL/GenBank/DDBJ databases">
        <title>Single cell metagenomics reveals metabolic interactions within the superorganism composed of flagellate Streblomastix strix and complex community of Bacteroidetes bacteria on its surface.</title>
        <authorList>
            <person name="Treitli S.C."/>
            <person name="Kolisko M."/>
            <person name="Husnik F."/>
            <person name="Keeling P."/>
            <person name="Hampl V."/>
        </authorList>
    </citation>
    <scope>NUCLEOTIDE SEQUENCE [LARGE SCALE GENOMIC DNA]</scope>
    <source>
        <strain evidence="1">ST1C</strain>
    </source>
</reference>
<evidence type="ECO:0000313" key="2">
    <source>
        <dbReference type="Proteomes" id="UP000324800"/>
    </source>
</evidence>